<evidence type="ECO:0000313" key="1">
    <source>
        <dbReference type="EMBL" id="KAK9238246.1"/>
    </source>
</evidence>
<keyword evidence="2" id="KW-1185">Reference proteome</keyword>
<accession>A0ACC3T2V7</accession>
<name>A0ACC3T2V7_LIPKO</name>
<evidence type="ECO:0000313" key="2">
    <source>
        <dbReference type="Proteomes" id="UP001433508"/>
    </source>
</evidence>
<dbReference type="EMBL" id="MU971358">
    <property type="protein sequence ID" value="KAK9238246.1"/>
    <property type="molecule type" value="Genomic_DNA"/>
</dbReference>
<gene>
    <name evidence="1" type="ORF">V1525DRAFT_401506</name>
</gene>
<comment type="caution">
    <text evidence="1">The sequence shown here is derived from an EMBL/GenBank/DDBJ whole genome shotgun (WGS) entry which is preliminary data.</text>
</comment>
<organism evidence="1 2">
    <name type="scientific">Lipomyces kononenkoae</name>
    <name type="common">Yeast</name>
    <dbReference type="NCBI Taxonomy" id="34357"/>
    <lineage>
        <taxon>Eukaryota</taxon>
        <taxon>Fungi</taxon>
        <taxon>Dikarya</taxon>
        <taxon>Ascomycota</taxon>
        <taxon>Saccharomycotina</taxon>
        <taxon>Lipomycetes</taxon>
        <taxon>Lipomycetales</taxon>
        <taxon>Lipomycetaceae</taxon>
        <taxon>Lipomyces</taxon>
    </lineage>
</organism>
<dbReference type="Proteomes" id="UP001433508">
    <property type="component" value="Unassembled WGS sequence"/>
</dbReference>
<sequence>MPPVAALRTALSAVQKRFPALGSLPGRAALALASTDPLYPTKVAIIPLDTDRTATKRVLDSVLLLEMPLPYSKLAPNELEWHAVVKARTLGKDSRVQGAGQLSETVTNVIQMFGVPSPFLLRHNITVLESVRTPESHQDIYEPCHLHLFVSDSISSLTDPLPDTITPAHRVLDLPSIPTDCENNISSSAVVISTKAAESLLLLNNNDDAWAWAQKSNLTALAKILTDRDTLFRNLVRSIIKSCEDYVRASKSYIDASLKPHNAGTEDARDIVAARKNWARTAHTELRDVLEPGLASFANQSTWWKLYWVIDDLQPEIGERTVLHNFLPTAERALVFVLGRLSTAPTVRSTVSLATPNFNTSAMQDRIDKIGTSIAQAKHKVKQVLLTSLHADGQRLIVSTFVLTQLPVALIAAAGWYWFGYSVYSMSGLALLAFVLGFKRLQSKWDALVSAFQRDVHDAARSAIDAAEAEIYNAWELKVADMESMIAGQQEVIDALKRNIDDKNG</sequence>
<protein>
    <submittedName>
        <fullName evidence="1">Uncharacterized protein</fullName>
    </submittedName>
</protein>
<reference evidence="2" key="1">
    <citation type="journal article" date="2024" name="Front. Bioeng. Biotechnol.">
        <title>Genome-scale model development and genomic sequencing of the oleaginous clade Lipomyces.</title>
        <authorList>
            <person name="Czajka J.J."/>
            <person name="Han Y."/>
            <person name="Kim J."/>
            <person name="Mondo S.J."/>
            <person name="Hofstad B.A."/>
            <person name="Robles A."/>
            <person name="Haridas S."/>
            <person name="Riley R."/>
            <person name="LaButti K."/>
            <person name="Pangilinan J."/>
            <person name="Andreopoulos W."/>
            <person name="Lipzen A."/>
            <person name="Yan J."/>
            <person name="Wang M."/>
            <person name="Ng V."/>
            <person name="Grigoriev I.V."/>
            <person name="Spatafora J.W."/>
            <person name="Magnuson J.K."/>
            <person name="Baker S.E."/>
            <person name="Pomraning K.R."/>
        </authorList>
    </citation>
    <scope>NUCLEOTIDE SEQUENCE [LARGE SCALE GENOMIC DNA]</scope>
    <source>
        <strain evidence="2">CBS 7786</strain>
    </source>
</reference>
<proteinExistence type="predicted"/>